<sequence length="280" mass="32436">MYQLANICPLADLQTYINQVTRLPLLSAEQEHELAVRLSKEQDLEAARALIMSNLRFVVMIARGYQGYGLPQADLVQEGNIGLMKAVKRFDPKMGVRLMSFAVYWIKAEIHEYVFRNWRIIKSVTTKAQKKLFFNLRKFKRDLHWFNADEVEEVADALQVTPAQVREMEMRLSSQDMSLLLSDEDEETRYLGVSESSLPAADASPELQLIHRDQHQQGQEKLYQKLAQLDDRSRDIIESRWLSENKATLHQLAEKYGISYERVRQLEGQAMAKLRAHILA</sequence>
<comment type="similarity">
    <text evidence="1 8">Belongs to the sigma-70 factor family.</text>
</comment>
<accession>A0ABS8W6W2</accession>
<dbReference type="PANTHER" id="PTHR30376:SF3">
    <property type="entry name" value="RNA POLYMERASE SIGMA FACTOR RPOH"/>
    <property type="match status" value="1"/>
</dbReference>
<keyword evidence="12" id="KW-1185">Reference proteome</keyword>
<keyword evidence="6 8" id="KW-0238">DNA-binding</keyword>
<dbReference type="Pfam" id="PF04545">
    <property type="entry name" value="Sigma70_r4"/>
    <property type="match status" value="1"/>
</dbReference>
<dbReference type="InterPro" id="IPR050813">
    <property type="entry name" value="Sigma-70_Factor"/>
</dbReference>
<dbReference type="InterPro" id="IPR014284">
    <property type="entry name" value="RNA_pol_sigma-70_dom"/>
</dbReference>
<dbReference type="NCBIfam" id="NF005143">
    <property type="entry name" value="PRK06596.1"/>
    <property type="match status" value="1"/>
</dbReference>
<keyword evidence="5 8" id="KW-0731">Sigma factor</keyword>
<proteinExistence type="inferred from homology"/>
<comment type="caution">
    <text evidence="11">The sequence shown here is derived from an EMBL/GenBank/DDBJ whole genome shotgun (WGS) entry which is preliminary data.</text>
</comment>
<evidence type="ECO:0000256" key="2">
    <source>
        <dbReference type="ARBA" id="ARBA00022490"/>
    </source>
</evidence>
<keyword evidence="7 8" id="KW-0804">Transcription</keyword>
<evidence type="ECO:0000256" key="3">
    <source>
        <dbReference type="ARBA" id="ARBA00023015"/>
    </source>
</evidence>
<feature type="domain" description="RNA polymerase sigma-70" evidence="10">
    <location>
        <begin position="248"/>
        <end position="274"/>
    </location>
</feature>
<dbReference type="InterPro" id="IPR009042">
    <property type="entry name" value="RNA_pol_sigma70_r1_2"/>
</dbReference>
<evidence type="ECO:0000256" key="8">
    <source>
        <dbReference type="RuleBase" id="RU362124"/>
    </source>
</evidence>
<dbReference type="NCBIfam" id="TIGR02937">
    <property type="entry name" value="sigma70-ECF"/>
    <property type="match status" value="1"/>
</dbReference>
<evidence type="ECO:0000256" key="4">
    <source>
        <dbReference type="ARBA" id="ARBA00023016"/>
    </source>
</evidence>
<dbReference type="SUPFAM" id="SSF88946">
    <property type="entry name" value="Sigma2 domain of RNA polymerase sigma factors"/>
    <property type="match status" value="1"/>
</dbReference>
<dbReference type="PROSITE" id="PS00716">
    <property type="entry name" value="SIGMA70_2"/>
    <property type="match status" value="1"/>
</dbReference>
<evidence type="ECO:0000259" key="10">
    <source>
        <dbReference type="PROSITE" id="PS00716"/>
    </source>
</evidence>
<dbReference type="Pfam" id="PF00140">
    <property type="entry name" value="Sigma70_r1_2"/>
    <property type="match status" value="1"/>
</dbReference>
<dbReference type="Proteomes" id="UP001201273">
    <property type="component" value="Unassembled WGS sequence"/>
</dbReference>
<reference evidence="11 12" key="1">
    <citation type="journal article" date="2022" name="Environ. Microbiol. Rep.">
        <title>Eco-phylogenetic analyses reveal divergent evolution of vitamin B12 metabolism in the marine bacterial family 'Psychromonadaceae'.</title>
        <authorList>
            <person name="Jin X."/>
            <person name="Yang Y."/>
            <person name="Cao H."/>
            <person name="Gao B."/>
            <person name="Zhao Z."/>
        </authorList>
    </citation>
    <scope>NUCLEOTIDE SEQUENCE [LARGE SCALE GENOMIC DNA]</scope>
    <source>
        <strain evidence="11 12">MKS20</strain>
    </source>
</reference>
<dbReference type="Gene3D" id="1.20.140.160">
    <property type="match status" value="1"/>
</dbReference>
<dbReference type="RefSeq" id="WP_233051532.1">
    <property type="nucleotide sequence ID" value="NZ_JAIMJA010000003.1"/>
</dbReference>
<dbReference type="InterPro" id="IPR000943">
    <property type="entry name" value="RNA_pol_sigma70"/>
</dbReference>
<evidence type="ECO:0000256" key="1">
    <source>
        <dbReference type="ARBA" id="ARBA00007788"/>
    </source>
</evidence>
<dbReference type="InterPro" id="IPR013325">
    <property type="entry name" value="RNA_pol_sigma_r2"/>
</dbReference>
<organism evidence="11 12">
    <name type="scientific">Motilimonas cestriensis</name>
    <dbReference type="NCBI Taxonomy" id="2742685"/>
    <lineage>
        <taxon>Bacteria</taxon>
        <taxon>Pseudomonadati</taxon>
        <taxon>Pseudomonadota</taxon>
        <taxon>Gammaproteobacteria</taxon>
        <taxon>Alteromonadales</taxon>
        <taxon>Alteromonadales genera incertae sedis</taxon>
        <taxon>Motilimonas</taxon>
    </lineage>
</organism>
<feature type="domain" description="RNA polymerase sigma-70" evidence="9">
    <location>
        <begin position="74"/>
        <end position="87"/>
    </location>
</feature>
<protein>
    <recommendedName>
        <fullName evidence="8">RNA polymerase sigma factor</fullName>
    </recommendedName>
</protein>
<evidence type="ECO:0000313" key="11">
    <source>
        <dbReference type="EMBL" id="MCE2593948.1"/>
    </source>
</evidence>
<keyword evidence="2" id="KW-0963">Cytoplasm</keyword>
<dbReference type="InterPro" id="IPR012759">
    <property type="entry name" value="RNA_pol_sigma_RpoH_proteobac"/>
</dbReference>
<evidence type="ECO:0000256" key="7">
    <source>
        <dbReference type="ARBA" id="ARBA00023163"/>
    </source>
</evidence>
<dbReference type="Pfam" id="PF04542">
    <property type="entry name" value="Sigma70_r2"/>
    <property type="match status" value="1"/>
</dbReference>
<dbReference type="InterPro" id="IPR007630">
    <property type="entry name" value="RNA_pol_sigma70_r4"/>
</dbReference>
<dbReference type="Gene3D" id="1.20.120.1810">
    <property type="match status" value="1"/>
</dbReference>
<name>A0ABS8W6W2_9GAMM</name>
<dbReference type="PROSITE" id="PS00715">
    <property type="entry name" value="SIGMA70_1"/>
    <property type="match status" value="1"/>
</dbReference>
<gene>
    <name evidence="11" type="primary">rpoH</name>
    <name evidence="11" type="ORF">K6Y31_03860</name>
</gene>
<dbReference type="InterPro" id="IPR013324">
    <property type="entry name" value="RNA_pol_sigma_r3/r4-like"/>
</dbReference>
<dbReference type="PANTHER" id="PTHR30376">
    <property type="entry name" value="SIGMA FACTOR RPOH HEAT SHOCK RELATED"/>
    <property type="match status" value="1"/>
</dbReference>
<dbReference type="InterPro" id="IPR007627">
    <property type="entry name" value="RNA_pol_sigma70_r2"/>
</dbReference>
<evidence type="ECO:0000313" key="12">
    <source>
        <dbReference type="Proteomes" id="UP001201273"/>
    </source>
</evidence>
<evidence type="ECO:0000256" key="5">
    <source>
        <dbReference type="ARBA" id="ARBA00023082"/>
    </source>
</evidence>
<dbReference type="PRINTS" id="PR00046">
    <property type="entry name" value="SIGMA70FCT"/>
</dbReference>
<comment type="function">
    <text evidence="8">Sigma factors are initiation factors that promote the attachment of RNA polymerase to specific initiation sites and are then released.</text>
</comment>
<dbReference type="NCBIfam" id="TIGR02392">
    <property type="entry name" value="rpoH_proteo"/>
    <property type="match status" value="1"/>
</dbReference>
<evidence type="ECO:0000259" key="9">
    <source>
        <dbReference type="PROSITE" id="PS00715"/>
    </source>
</evidence>
<dbReference type="SUPFAM" id="SSF88659">
    <property type="entry name" value="Sigma3 and sigma4 domains of RNA polymerase sigma factors"/>
    <property type="match status" value="1"/>
</dbReference>
<evidence type="ECO:0000256" key="6">
    <source>
        <dbReference type="ARBA" id="ARBA00023125"/>
    </source>
</evidence>
<keyword evidence="3 8" id="KW-0805">Transcription regulation</keyword>
<keyword evidence="4" id="KW-0346">Stress response</keyword>
<dbReference type="EMBL" id="JAIMJA010000003">
    <property type="protein sequence ID" value="MCE2593948.1"/>
    <property type="molecule type" value="Genomic_DNA"/>
</dbReference>